<dbReference type="Gene3D" id="1.25.10.10">
    <property type="entry name" value="Leucine-rich Repeat Variant"/>
    <property type="match status" value="2"/>
</dbReference>
<gene>
    <name evidence="6" type="ORF">PSYICH_LOCUS8521</name>
</gene>
<dbReference type="InterPro" id="IPR016024">
    <property type="entry name" value="ARM-type_fold"/>
</dbReference>
<feature type="repeat" description="Pumilio" evidence="3">
    <location>
        <begin position="213"/>
        <end position="248"/>
    </location>
</feature>
<feature type="region of interest" description="Disordered" evidence="4">
    <location>
        <begin position="1"/>
        <end position="76"/>
    </location>
</feature>
<feature type="compositionally biased region" description="Basic and acidic residues" evidence="4">
    <location>
        <begin position="22"/>
        <end position="36"/>
    </location>
</feature>
<feature type="domain" description="PUM-HD" evidence="5">
    <location>
        <begin position="153"/>
        <end position="506"/>
    </location>
</feature>
<dbReference type="GO" id="GO:0006417">
    <property type="term" value="P:regulation of translation"/>
    <property type="evidence" value="ECO:0007669"/>
    <property type="project" value="TreeGrafter"/>
</dbReference>
<evidence type="ECO:0000313" key="6">
    <source>
        <dbReference type="EMBL" id="CAH1108682.1"/>
    </source>
</evidence>
<feature type="compositionally biased region" description="Basic and acidic residues" evidence="4">
    <location>
        <begin position="55"/>
        <end position="75"/>
    </location>
</feature>
<dbReference type="PROSITE" id="PS50303">
    <property type="entry name" value="PUM_HD"/>
    <property type="match status" value="1"/>
</dbReference>
<dbReference type="GO" id="GO:0003729">
    <property type="term" value="F:mRNA binding"/>
    <property type="evidence" value="ECO:0007669"/>
    <property type="project" value="TreeGrafter"/>
</dbReference>
<dbReference type="GO" id="GO:0005730">
    <property type="term" value="C:nucleolus"/>
    <property type="evidence" value="ECO:0007669"/>
    <property type="project" value="TreeGrafter"/>
</dbReference>
<dbReference type="SUPFAM" id="SSF48371">
    <property type="entry name" value="ARM repeat"/>
    <property type="match status" value="1"/>
</dbReference>
<dbReference type="Proteomes" id="UP001153636">
    <property type="component" value="Chromosome 3"/>
</dbReference>
<dbReference type="InterPro" id="IPR033133">
    <property type="entry name" value="PUM-HD"/>
</dbReference>
<dbReference type="InterPro" id="IPR040059">
    <property type="entry name" value="PUM3"/>
</dbReference>
<organism evidence="6 7">
    <name type="scientific">Psylliodes chrysocephalus</name>
    <dbReference type="NCBI Taxonomy" id="3402493"/>
    <lineage>
        <taxon>Eukaryota</taxon>
        <taxon>Metazoa</taxon>
        <taxon>Ecdysozoa</taxon>
        <taxon>Arthropoda</taxon>
        <taxon>Hexapoda</taxon>
        <taxon>Insecta</taxon>
        <taxon>Pterygota</taxon>
        <taxon>Neoptera</taxon>
        <taxon>Endopterygota</taxon>
        <taxon>Coleoptera</taxon>
        <taxon>Polyphaga</taxon>
        <taxon>Cucujiformia</taxon>
        <taxon>Chrysomeloidea</taxon>
        <taxon>Chrysomelidae</taxon>
        <taxon>Galerucinae</taxon>
        <taxon>Alticini</taxon>
        <taxon>Psylliodes</taxon>
    </lineage>
</organism>
<keyword evidence="1" id="KW-0677">Repeat</keyword>
<dbReference type="OrthoDB" id="497380at2759"/>
<proteinExistence type="predicted"/>
<dbReference type="InterPro" id="IPR011989">
    <property type="entry name" value="ARM-like"/>
</dbReference>
<evidence type="ECO:0000256" key="2">
    <source>
        <dbReference type="ARBA" id="ARBA00022884"/>
    </source>
</evidence>
<accession>A0A9P0GGS3</accession>
<evidence type="ECO:0000256" key="4">
    <source>
        <dbReference type="SAM" id="MobiDB-lite"/>
    </source>
</evidence>
<dbReference type="EMBL" id="OV651815">
    <property type="protein sequence ID" value="CAH1108682.1"/>
    <property type="molecule type" value="Genomic_DNA"/>
</dbReference>
<dbReference type="InterPro" id="IPR012959">
    <property type="entry name" value="CPL_dom"/>
</dbReference>
<dbReference type="InterPro" id="IPR001313">
    <property type="entry name" value="Pumilio_RNA-bd_rpt"/>
</dbReference>
<name>A0A9P0GGS3_9CUCU</name>
<keyword evidence="7" id="KW-1185">Reference proteome</keyword>
<evidence type="ECO:0000256" key="1">
    <source>
        <dbReference type="ARBA" id="ARBA00022737"/>
    </source>
</evidence>
<dbReference type="AlphaFoldDB" id="A0A9P0GGS3"/>
<dbReference type="Pfam" id="PF08144">
    <property type="entry name" value="CPL"/>
    <property type="match status" value="1"/>
</dbReference>
<dbReference type="PANTHER" id="PTHR13389">
    <property type="entry name" value="PUMILIO HOMOLOG 3"/>
    <property type="match status" value="1"/>
</dbReference>
<evidence type="ECO:0000313" key="7">
    <source>
        <dbReference type="Proteomes" id="UP001153636"/>
    </source>
</evidence>
<evidence type="ECO:0000256" key="3">
    <source>
        <dbReference type="PROSITE-ProRule" id="PRU00317"/>
    </source>
</evidence>
<dbReference type="PROSITE" id="PS50302">
    <property type="entry name" value="PUM"/>
    <property type="match status" value="1"/>
</dbReference>
<sequence length="657" mass="74345">MKHKKYDKDEVGPPKKKLKNYVGKDHQKINETKEDVSEVNIKNSNKGGTSKKKINKDEEKEKSYQIKKDVSEKGSKYAKTATKAAPTTLKKPFSKLSTATKFKGKIDKNNQKLDKIEDWTEFKKKKKDLKIKRKQSKDGFDIIVRAKKIGEDLRRKTLKGGEEKRTQLINELHNLLKGKGHYQKFVLAHDTARLVQWLLKYSSAIVVAQISKELIPVSVEMLQSKYGIHCVKRLLKYGSSEIRSQVIDTMFGHSVKLASHSVSAPVVEYAYSTWASPLQKQYLTQEFYGDLYKNSKDNNVKHLRDTYKDNQTLKSATLGATKANLIRILNKSLLDSGLVQTVLFQFLSECSDEDRKEMISQLSPHIVVISNSKDGARAAMQCVWHGSNKDRKIIMKAIKEHITDLCKHEHGHCTVITLLDCIDDTVLLHKVILIDILKNAKDLAINEWGRKVLLWLVAPADSTKFHPVFINELTVGRESSTCKKSPEMRRNEILGYSISTLLELVSSDSTFWLSNASLAIEILAIVKAGSGTQLETTYSSIVEVITEPNWTIKENDKAILGVESAGIHMALKKLAQYDKIRLENNDVTFGSVLVTKLNDEILNIWLTLNRGCFLLVAIFENGSEDTQNEIRIKLKKHVKLLKKQSSSGAKILLKKLS</sequence>
<keyword evidence="2" id="KW-0694">RNA-binding</keyword>
<dbReference type="SMART" id="SM00025">
    <property type="entry name" value="Pumilio"/>
    <property type="match status" value="6"/>
</dbReference>
<dbReference type="PANTHER" id="PTHR13389:SF0">
    <property type="entry name" value="PUMILIO HOMOLOG 3"/>
    <property type="match status" value="1"/>
</dbReference>
<feature type="compositionally biased region" description="Basic and acidic residues" evidence="4">
    <location>
        <begin position="1"/>
        <end position="13"/>
    </location>
</feature>
<reference evidence="6" key="1">
    <citation type="submission" date="2022-01" db="EMBL/GenBank/DDBJ databases">
        <authorList>
            <person name="King R."/>
        </authorList>
    </citation>
    <scope>NUCLEOTIDE SEQUENCE</scope>
</reference>
<evidence type="ECO:0000259" key="5">
    <source>
        <dbReference type="PROSITE" id="PS50303"/>
    </source>
</evidence>
<protein>
    <recommendedName>
        <fullName evidence="5">PUM-HD domain-containing protein</fullName>
    </recommendedName>
</protein>